<name>A0A150K429_HEYCO</name>
<proteinExistence type="predicted"/>
<organism evidence="1 2">
    <name type="scientific">Heyndrickxia coagulans</name>
    <name type="common">Weizmannia coagulans</name>
    <dbReference type="NCBI Taxonomy" id="1398"/>
    <lineage>
        <taxon>Bacteria</taxon>
        <taxon>Bacillati</taxon>
        <taxon>Bacillota</taxon>
        <taxon>Bacilli</taxon>
        <taxon>Bacillales</taxon>
        <taxon>Bacillaceae</taxon>
        <taxon>Heyndrickxia</taxon>
    </lineage>
</organism>
<dbReference type="EMBL" id="LQYG01000029">
    <property type="protein sequence ID" value="KYC64309.1"/>
    <property type="molecule type" value="Genomic_DNA"/>
</dbReference>
<comment type="caution">
    <text evidence="1">The sequence shown here is derived from an EMBL/GenBank/DDBJ whole genome shotgun (WGS) entry which is preliminary data.</text>
</comment>
<evidence type="ECO:0000313" key="1">
    <source>
        <dbReference type="EMBL" id="KYC64309.1"/>
    </source>
</evidence>
<gene>
    <name evidence="1" type="ORF">B4098_1908</name>
</gene>
<protein>
    <submittedName>
        <fullName evidence="1">Uncharacterized protein</fullName>
    </submittedName>
</protein>
<dbReference type="Proteomes" id="UP000075288">
    <property type="component" value="Unassembled WGS sequence"/>
</dbReference>
<evidence type="ECO:0000313" key="2">
    <source>
        <dbReference type="Proteomes" id="UP000075288"/>
    </source>
</evidence>
<dbReference type="AlphaFoldDB" id="A0A150K429"/>
<sequence>MDGIGTNCFLKLSRYMSIQDGIWIEADMPIFTRNPPEKRYYQKQAMPAFSA</sequence>
<reference evidence="1 2" key="1">
    <citation type="submission" date="2016-01" db="EMBL/GenBank/DDBJ databases">
        <title>Genome Sequences of Twelve Sporeforming Bacillus Species Isolated from Foods.</title>
        <authorList>
            <person name="Berendsen E.M."/>
            <person name="Wells-Bennik M.H."/>
            <person name="Krawcyk A.O."/>
            <person name="De Jong A."/>
            <person name="Holsappel S."/>
            <person name="Eijlander R.T."/>
            <person name="Kuipers O.P."/>
        </authorList>
    </citation>
    <scope>NUCLEOTIDE SEQUENCE [LARGE SCALE GENOMIC DNA]</scope>
    <source>
        <strain evidence="1 2">B4098</strain>
    </source>
</reference>
<dbReference type="PATRIC" id="fig|1398.26.peg.2187"/>
<accession>A0A150K429</accession>